<evidence type="ECO:0000256" key="1">
    <source>
        <dbReference type="SAM" id="MobiDB-lite"/>
    </source>
</evidence>
<comment type="caution">
    <text evidence="3">The sequence shown here is derived from an EMBL/GenBank/DDBJ whole genome shotgun (WGS) entry which is preliminary data.</text>
</comment>
<reference evidence="3 4" key="1">
    <citation type="submission" date="2019-12" db="EMBL/GenBank/DDBJ databases">
        <title>Roseobacter cerasinus sp. nov., isolated from seawater around aquaculture.</title>
        <authorList>
            <person name="Muramatsu S."/>
            <person name="Takabe Y."/>
            <person name="Mori K."/>
            <person name="Takaichi S."/>
            <person name="Hanada S."/>
        </authorList>
    </citation>
    <scope>NUCLEOTIDE SEQUENCE [LARGE SCALE GENOMIC DNA]</scope>
    <source>
        <strain evidence="3 4">AI77</strain>
    </source>
</reference>
<evidence type="ECO:0000313" key="3">
    <source>
        <dbReference type="EMBL" id="GFE49906.1"/>
    </source>
</evidence>
<dbReference type="Proteomes" id="UP000436522">
    <property type="component" value="Unassembled WGS sequence"/>
</dbReference>
<feature type="region of interest" description="Disordered" evidence="1">
    <location>
        <begin position="22"/>
        <end position="52"/>
    </location>
</feature>
<name>A0A640VUK3_9RHOB</name>
<proteinExistence type="predicted"/>
<evidence type="ECO:0000313" key="4">
    <source>
        <dbReference type="Proteomes" id="UP000436522"/>
    </source>
</evidence>
<dbReference type="AlphaFoldDB" id="A0A640VUK3"/>
<keyword evidence="4" id="KW-1185">Reference proteome</keyword>
<feature type="chain" id="PRO_5024910110" evidence="2">
    <location>
        <begin position="20"/>
        <end position="91"/>
    </location>
</feature>
<organism evidence="3 4">
    <name type="scientific">Roseobacter cerasinus</name>
    <dbReference type="NCBI Taxonomy" id="2602289"/>
    <lineage>
        <taxon>Bacteria</taxon>
        <taxon>Pseudomonadati</taxon>
        <taxon>Pseudomonadota</taxon>
        <taxon>Alphaproteobacteria</taxon>
        <taxon>Rhodobacterales</taxon>
        <taxon>Roseobacteraceae</taxon>
        <taxon>Roseobacter</taxon>
    </lineage>
</organism>
<feature type="compositionally biased region" description="Low complexity" evidence="1">
    <location>
        <begin position="35"/>
        <end position="46"/>
    </location>
</feature>
<feature type="signal peptide" evidence="2">
    <location>
        <begin position="1"/>
        <end position="19"/>
    </location>
</feature>
<sequence>MIRPMIQLAIMLSPLVAAAQETSGPPRFDGHRNTASSSAVVGQVQSPAPGVTPQANALFQSLIGAAIDEAARTEGRLFVEERHEPAPPTTD</sequence>
<gene>
    <name evidence="3" type="ORF">So717_16590</name>
</gene>
<dbReference type="EMBL" id="BLIV01000003">
    <property type="protein sequence ID" value="GFE49906.1"/>
    <property type="molecule type" value="Genomic_DNA"/>
</dbReference>
<accession>A0A640VUK3</accession>
<protein>
    <submittedName>
        <fullName evidence="3">Uncharacterized protein</fullName>
    </submittedName>
</protein>
<evidence type="ECO:0000256" key="2">
    <source>
        <dbReference type="SAM" id="SignalP"/>
    </source>
</evidence>
<keyword evidence="2" id="KW-0732">Signal</keyword>